<protein>
    <recommendedName>
        <fullName evidence="5">DUF4350 domain-containing protein</fullName>
    </recommendedName>
</protein>
<evidence type="ECO:0000313" key="4">
    <source>
        <dbReference type="Proteomes" id="UP001416858"/>
    </source>
</evidence>
<dbReference type="Proteomes" id="UP001416858">
    <property type="component" value="Unassembled WGS sequence"/>
</dbReference>
<name>A0ABP9VM18_9BACT</name>
<proteinExistence type="predicted"/>
<evidence type="ECO:0000313" key="3">
    <source>
        <dbReference type="EMBL" id="GAA5505325.1"/>
    </source>
</evidence>
<keyword evidence="2" id="KW-1133">Transmembrane helix</keyword>
<feature type="compositionally biased region" description="Low complexity" evidence="1">
    <location>
        <begin position="219"/>
        <end position="246"/>
    </location>
</feature>
<accession>A0ABP9VM18</accession>
<keyword evidence="2" id="KW-0812">Transmembrane</keyword>
<feature type="region of interest" description="Disordered" evidence="1">
    <location>
        <begin position="209"/>
        <end position="246"/>
    </location>
</feature>
<keyword evidence="4" id="KW-1185">Reference proteome</keyword>
<feature type="region of interest" description="Disordered" evidence="1">
    <location>
        <begin position="453"/>
        <end position="496"/>
    </location>
</feature>
<gene>
    <name evidence="3" type="ORF">Rcae01_00769</name>
</gene>
<evidence type="ECO:0000256" key="1">
    <source>
        <dbReference type="SAM" id="MobiDB-lite"/>
    </source>
</evidence>
<dbReference type="EMBL" id="BAABRO010000001">
    <property type="protein sequence ID" value="GAA5505325.1"/>
    <property type="molecule type" value="Genomic_DNA"/>
</dbReference>
<keyword evidence="2" id="KW-0472">Membrane</keyword>
<reference evidence="3 4" key="1">
    <citation type="submission" date="2024-02" db="EMBL/GenBank/DDBJ databases">
        <title>Rhodopirellula caenicola NBRC 110016.</title>
        <authorList>
            <person name="Ichikawa N."/>
            <person name="Katano-Makiyama Y."/>
            <person name="Hidaka K."/>
        </authorList>
    </citation>
    <scope>NUCLEOTIDE SEQUENCE [LARGE SCALE GENOMIC DNA]</scope>
    <source>
        <strain evidence="3 4">NBRC 110016</strain>
    </source>
</reference>
<dbReference type="PROSITE" id="PS51257">
    <property type="entry name" value="PROKAR_LIPOPROTEIN"/>
    <property type="match status" value="1"/>
</dbReference>
<comment type="caution">
    <text evidence="3">The sequence shown here is derived from an EMBL/GenBank/DDBJ whole genome shotgun (WGS) entry which is preliminary data.</text>
</comment>
<feature type="compositionally biased region" description="Polar residues" evidence="1">
    <location>
        <begin position="474"/>
        <end position="496"/>
    </location>
</feature>
<sequence>MMRVRSNGNVKSCPSRIPWILLLSALSITTLGCGGLSTKYGDSSGRNGTQSLNGFGALRESFKNAGFQHRDVSRLSKRVITNDALVWTPASFSGFSPRVTRWIDRWLAQGDRTLIFVIPDSGSETDYWIDASKLAPPEQRLEYRRRIAKSINRRIQSRLNRSATQSNGWFTTTPLSAGHPLTELDGEWSETIALESGETNSYTIEHQIEPYSKPKSAKKSANTTTTATTTTATTTQGTTTQGTTTQGTTVFVGDNLVTDTPVTLRPLLQDQSGTTVVAQVQSNRWNGSQIIVVAGGSLLTNYAFTKPLAVQLADQLVLTSLPPSSSSPSAGFISVDPLILPVSESKPGVPKASGWELLTTWPMSLVTVHAALLGLVICLMLLPSLGRARHVRYSVKGSFGDHLDAVAALMNRAGGEQFARHRISEYMRRIHGETQGPWVLPEPAHETIHSPALHPATAKSAPPPGLPDPAAGSHTPSSSQTTRSLDPTDSDTTANS</sequence>
<organism evidence="3 4">
    <name type="scientific">Novipirellula caenicola</name>
    <dbReference type="NCBI Taxonomy" id="1536901"/>
    <lineage>
        <taxon>Bacteria</taxon>
        <taxon>Pseudomonadati</taxon>
        <taxon>Planctomycetota</taxon>
        <taxon>Planctomycetia</taxon>
        <taxon>Pirellulales</taxon>
        <taxon>Pirellulaceae</taxon>
        <taxon>Novipirellula</taxon>
    </lineage>
</organism>
<evidence type="ECO:0008006" key="5">
    <source>
        <dbReference type="Google" id="ProtNLM"/>
    </source>
</evidence>
<feature type="transmembrane region" description="Helical" evidence="2">
    <location>
        <begin position="361"/>
        <end position="382"/>
    </location>
</feature>
<evidence type="ECO:0000256" key="2">
    <source>
        <dbReference type="SAM" id="Phobius"/>
    </source>
</evidence>